<dbReference type="GO" id="GO:0003684">
    <property type="term" value="F:damaged DNA binding"/>
    <property type="evidence" value="ECO:0007669"/>
    <property type="project" value="InterPro"/>
</dbReference>
<protein>
    <submittedName>
        <fullName evidence="1">Uncharacterized protein</fullName>
    </submittedName>
</protein>
<dbReference type="AlphaFoldDB" id="A0A2A5T7P6"/>
<proteinExistence type="predicted"/>
<accession>A0A2A5T7P6</accession>
<dbReference type="SUPFAM" id="SSF100879">
    <property type="entry name" value="Lesion bypass DNA polymerase (Y-family), little finger domain"/>
    <property type="match status" value="1"/>
</dbReference>
<evidence type="ECO:0000313" key="2">
    <source>
        <dbReference type="Proteomes" id="UP000219020"/>
    </source>
</evidence>
<dbReference type="Gene3D" id="3.30.1490.100">
    <property type="entry name" value="DNA polymerase, Y-family, little finger domain"/>
    <property type="match status" value="1"/>
</dbReference>
<evidence type="ECO:0000313" key="1">
    <source>
        <dbReference type="EMBL" id="PCS24195.1"/>
    </source>
</evidence>
<name>A0A2A5T7P6_9GAMM</name>
<keyword evidence="2" id="KW-1185">Reference proteome</keyword>
<reference evidence="2" key="1">
    <citation type="submission" date="2017-04" db="EMBL/GenBank/DDBJ databases">
        <title>Genome evolution of the luminous symbionts of deep sea anglerfish.</title>
        <authorList>
            <person name="Hendry T.A."/>
        </authorList>
    </citation>
    <scope>NUCLEOTIDE SEQUENCE [LARGE SCALE GENOMIC DNA]</scope>
</reference>
<organism evidence="1 2">
    <name type="scientific">Candidatus Enterovibrio escicola</name>
    <dbReference type="NCBI Taxonomy" id="1927127"/>
    <lineage>
        <taxon>Bacteria</taxon>
        <taxon>Pseudomonadati</taxon>
        <taxon>Pseudomonadota</taxon>
        <taxon>Gammaproteobacteria</taxon>
        <taxon>Vibrionales</taxon>
        <taxon>Vibrionaceae</taxon>
        <taxon>Enterovibrio</taxon>
    </lineage>
</organism>
<dbReference type="Proteomes" id="UP000219020">
    <property type="component" value="Unassembled WGS sequence"/>
</dbReference>
<dbReference type="GO" id="GO:0006281">
    <property type="term" value="P:DNA repair"/>
    <property type="evidence" value="ECO:0007669"/>
    <property type="project" value="InterPro"/>
</dbReference>
<dbReference type="InterPro" id="IPR036775">
    <property type="entry name" value="DNA_pol_Y-fam_lit_finger_sf"/>
</dbReference>
<comment type="caution">
    <text evidence="1">The sequence shown here is derived from an EMBL/GenBank/DDBJ whole genome shotgun (WGS) entry which is preliminary data.</text>
</comment>
<sequence>MGVEKTFTQDIWTEQEYLEAIESLYEELERRLSEISHEKRIIR</sequence>
<gene>
    <name evidence="1" type="ORF">BTN49_0192</name>
</gene>
<dbReference type="EMBL" id="NBYY01000003">
    <property type="protein sequence ID" value="PCS24195.1"/>
    <property type="molecule type" value="Genomic_DNA"/>
</dbReference>